<dbReference type="EMBL" id="MGAC01000044">
    <property type="protein sequence ID" value="OGK37321.1"/>
    <property type="molecule type" value="Genomic_DNA"/>
</dbReference>
<dbReference type="SMART" id="SM00562">
    <property type="entry name" value="NDK"/>
    <property type="match status" value="1"/>
</dbReference>
<dbReference type="Gene3D" id="3.30.70.141">
    <property type="entry name" value="Nucleoside diphosphate kinase-like domain"/>
    <property type="match status" value="1"/>
</dbReference>
<feature type="domain" description="Nucleoside diphosphate kinase-like" evidence="7">
    <location>
        <begin position="1"/>
        <end position="182"/>
    </location>
</feature>
<dbReference type="PANTHER" id="PTHR11349">
    <property type="entry name" value="NUCLEOSIDE DIPHOSPHATE KINASE"/>
    <property type="match status" value="1"/>
</dbReference>
<keyword evidence="4" id="KW-0808">Transferase</keyword>
<dbReference type="AlphaFoldDB" id="A0A1F7I1Q7"/>
<dbReference type="InterPro" id="IPR036850">
    <property type="entry name" value="NDK-like_dom_sf"/>
</dbReference>
<evidence type="ECO:0000313" key="9">
    <source>
        <dbReference type="Proteomes" id="UP000176803"/>
    </source>
</evidence>
<sequence>MEQTLVVVKPDGVARGLTGQIISRLEKVGLKLVAGKLIQATKELAEKHYPAERGELWEGIGQKTLKNYQSLGVDPQALLGTADPKEIGKMVRVWLLEYIASGPVFAAVIEGPHAVELVRKLAGNTLPFLSAPGTIRGDLSFDSAYLANTAKRAIKNLLHASGTLDEAKYEVPLWFTPEELVKYERTDEKAMR</sequence>
<keyword evidence="5 8" id="KW-0418">Kinase</keyword>
<name>A0A1F7I1Q7_9BACT</name>
<dbReference type="Proteomes" id="UP000176803">
    <property type="component" value="Unassembled WGS sequence"/>
</dbReference>
<dbReference type="InterPro" id="IPR034907">
    <property type="entry name" value="NDK-like_dom"/>
</dbReference>
<comment type="caution">
    <text evidence="8">The sequence shown here is derived from an EMBL/GenBank/DDBJ whole genome shotgun (WGS) entry which is preliminary data.</text>
</comment>
<proteinExistence type="inferred from homology"/>
<gene>
    <name evidence="8" type="ORF">A3F03_04370</name>
</gene>
<comment type="caution">
    <text evidence="6">Lacks conserved residue(s) required for the propagation of feature annotation.</text>
</comment>
<comment type="similarity">
    <text evidence="2 6">Belongs to the NDK family.</text>
</comment>
<reference evidence="8 9" key="1">
    <citation type="journal article" date="2016" name="Nat. Commun.">
        <title>Thousands of microbial genomes shed light on interconnected biogeochemical processes in an aquifer system.</title>
        <authorList>
            <person name="Anantharaman K."/>
            <person name="Brown C.T."/>
            <person name="Hug L.A."/>
            <person name="Sharon I."/>
            <person name="Castelle C.J."/>
            <person name="Probst A.J."/>
            <person name="Thomas B.C."/>
            <person name="Singh A."/>
            <person name="Wilkins M.J."/>
            <person name="Karaoz U."/>
            <person name="Brodie E.L."/>
            <person name="Williams K.H."/>
            <person name="Hubbard S.S."/>
            <person name="Banfield J.F."/>
        </authorList>
    </citation>
    <scope>NUCLEOTIDE SEQUENCE [LARGE SCALE GENOMIC DNA]</scope>
</reference>
<organism evidence="8 9">
    <name type="scientific">Candidatus Roizmanbacteria bacterium RIFCSPHIGHO2_12_FULL_41_11</name>
    <dbReference type="NCBI Taxonomy" id="1802052"/>
    <lineage>
        <taxon>Bacteria</taxon>
        <taxon>Candidatus Roizmaniibacteriota</taxon>
    </lineage>
</organism>
<dbReference type="SUPFAM" id="SSF54919">
    <property type="entry name" value="Nucleoside diphosphate kinase, NDK"/>
    <property type="match status" value="1"/>
</dbReference>
<evidence type="ECO:0000256" key="4">
    <source>
        <dbReference type="ARBA" id="ARBA00022679"/>
    </source>
</evidence>
<dbReference type="Pfam" id="PF00334">
    <property type="entry name" value="NDK"/>
    <property type="match status" value="2"/>
</dbReference>
<evidence type="ECO:0000256" key="5">
    <source>
        <dbReference type="ARBA" id="ARBA00022777"/>
    </source>
</evidence>
<accession>A0A1F7I1Q7</accession>
<dbReference type="GO" id="GO:0004550">
    <property type="term" value="F:nucleoside diphosphate kinase activity"/>
    <property type="evidence" value="ECO:0007669"/>
    <property type="project" value="UniProtKB-EC"/>
</dbReference>
<dbReference type="PROSITE" id="PS51374">
    <property type="entry name" value="NDPK_LIKE"/>
    <property type="match status" value="1"/>
</dbReference>
<evidence type="ECO:0000256" key="2">
    <source>
        <dbReference type="ARBA" id="ARBA00008142"/>
    </source>
</evidence>
<evidence type="ECO:0000313" key="8">
    <source>
        <dbReference type="EMBL" id="OGK37321.1"/>
    </source>
</evidence>
<evidence type="ECO:0000259" key="7">
    <source>
        <dbReference type="SMART" id="SM00562"/>
    </source>
</evidence>
<evidence type="ECO:0000256" key="1">
    <source>
        <dbReference type="ARBA" id="ARBA00001946"/>
    </source>
</evidence>
<dbReference type="EC" id="2.7.4.6" evidence="3"/>
<evidence type="ECO:0000256" key="6">
    <source>
        <dbReference type="PROSITE-ProRule" id="PRU00706"/>
    </source>
</evidence>
<comment type="cofactor">
    <cofactor evidence="1">
        <name>Mg(2+)</name>
        <dbReference type="ChEBI" id="CHEBI:18420"/>
    </cofactor>
</comment>
<evidence type="ECO:0000256" key="3">
    <source>
        <dbReference type="ARBA" id="ARBA00012966"/>
    </source>
</evidence>
<protein>
    <recommendedName>
        <fullName evidence="3">nucleoside-diphosphate kinase</fullName>
        <ecNumber evidence="3">2.7.4.6</ecNumber>
    </recommendedName>
</protein>